<dbReference type="AlphaFoldDB" id="A0AAN7T5C1"/>
<dbReference type="Proteomes" id="UP001309876">
    <property type="component" value="Unassembled WGS sequence"/>
</dbReference>
<dbReference type="EMBL" id="JAVRRJ010000001">
    <property type="protein sequence ID" value="KAK5090793.1"/>
    <property type="molecule type" value="Genomic_DNA"/>
</dbReference>
<sequence length="340" mass="38420">MPHRIDSTYHYIQVTPLAPTFAAEVEGVDFSNPVPSDVFQEVHNAITQYGVLVFRQAGLDDARHVAFSRLFGELDDVKPYVAMGRKNRFDFDELFDVSNQEDDGSLVAIGSKRHHMGLGNSIFHVDSSFNARRAGYSLLRAHELPPPGHGGNTDYADTRTACADLPPHLRKDLEENEYIGAHSLMHSRKKAAPADSPWLREVDPNSLPFGRHSILQVHEASGRQNLYIANHLHHLEYRVPRSPNFVPSQEQPFERVPEPHSRELIEALLEHATQAKYLISIQWHSPGDLIAWDNTCVMHRAGEGTFMGKHKRDMRRTTVHDSSSTCFGLNERTTKRQGLP</sequence>
<evidence type="ECO:0000256" key="3">
    <source>
        <dbReference type="ARBA" id="ARBA00022964"/>
    </source>
</evidence>
<comment type="caution">
    <text evidence="8">The sequence shown here is derived from an EMBL/GenBank/DDBJ whole genome shotgun (WGS) entry which is preliminary data.</text>
</comment>
<reference evidence="8 9" key="1">
    <citation type="submission" date="2023-08" db="EMBL/GenBank/DDBJ databases">
        <title>Black Yeasts Isolated from many extreme environments.</title>
        <authorList>
            <person name="Coleine C."/>
            <person name="Stajich J.E."/>
            <person name="Selbmann L."/>
        </authorList>
    </citation>
    <scope>NUCLEOTIDE SEQUENCE [LARGE SCALE GENOMIC DNA]</scope>
    <source>
        <strain evidence="8 9">CCFEE 5910</strain>
    </source>
</reference>
<evidence type="ECO:0000313" key="8">
    <source>
        <dbReference type="EMBL" id="KAK5090793.1"/>
    </source>
</evidence>
<dbReference type="SUPFAM" id="SSF51197">
    <property type="entry name" value="Clavaminate synthase-like"/>
    <property type="match status" value="1"/>
</dbReference>
<keyword evidence="9" id="KW-1185">Reference proteome</keyword>
<dbReference type="GO" id="GO:0051213">
    <property type="term" value="F:dioxygenase activity"/>
    <property type="evidence" value="ECO:0007669"/>
    <property type="project" value="UniProtKB-KW"/>
</dbReference>
<accession>A0AAN7T5C1</accession>
<evidence type="ECO:0000256" key="2">
    <source>
        <dbReference type="ARBA" id="ARBA00022723"/>
    </source>
</evidence>
<keyword evidence="3" id="KW-0223">Dioxygenase</keyword>
<evidence type="ECO:0000256" key="5">
    <source>
        <dbReference type="ARBA" id="ARBA00023004"/>
    </source>
</evidence>
<evidence type="ECO:0000256" key="6">
    <source>
        <dbReference type="SAM" id="MobiDB-lite"/>
    </source>
</evidence>
<evidence type="ECO:0000256" key="4">
    <source>
        <dbReference type="ARBA" id="ARBA00023002"/>
    </source>
</evidence>
<evidence type="ECO:0000259" key="7">
    <source>
        <dbReference type="Pfam" id="PF02668"/>
    </source>
</evidence>
<feature type="region of interest" description="Disordered" evidence="6">
    <location>
        <begin position="317"/>
        <end position="340"/>
    </location>
</feature>
<evidence type="ECO:0000256" key="1">
    <source>
        <dbReference type="ARBA" id="ARBA00005896"/>
    </source>
</evidence>
<organism evidence="8 9">
    <name type="scientific">Lithohypha guttulata</name>
    <dbReference type="NCBI Taxonomy" id="1690604"/>
    <lineage>
        <taxon>Eukaryota</taxon>
        <taxon>Fungi</taxon>
        <taxon>Dikarya</taxon>
        <taxon>Ascomycota</taxon>
        <taxon>Pezizomycotina</taxon>
        <taxon>Eurotiomycetes</taxon>
        <taxon>Chaetothyriomycetidae</taxon>
        <taxon>Chaetothyriales</taxon>
        <taxon>Trichomeriaceae</taxon>
        <taxon>Lithohypha</taxon>
    </lineage>
</organism>
<dbReference type="PANTHER" id="PTHR43779:SF3">
    <property type="entry name" value="(3R)-3-[(CARBOXYMETHYL)AMINO]FATTY ACID OXYGENASE_DECARBOXYLASE"/>
    <property type="match status" value="1"/>
</dbReference>
<keyword evidence="5" id="KW-0408">Iron</keyword>
<feature type="domain" description="TauD/TfdA-like" evidence="7">
    <location>
        <begin position="13"/>
        <end position="318"/>
    </location>
</feature>
<gene>
    <name evidence="8" type="ORF">LTR05_000970</name>
</gene>
<dbReference type="InterPro" id="IPR051178">
    <property type="entry name" value="TfdA_dioxygenase"/>
</dbReference>
<dbReference type="GO" id="GO:0046872">
    <property type="term" value="F:metal ion binding"/>
    <property type="evidence" value="ECO:0007669"/>
    <property type="project" value="UniProtKB-KW"/>
</dbReference>
<dbReference type="Pfam" id="PF02668">
    <property type="entry name" value="TauD"/>
    <property type="match status" value="1"/>
</dbReference>
<comment type="similarity">
    <text evidence="1">Belongs to the TfdA dioxygenase family.</text>
</comment>
<dbReference type="Gene3D" id="3.60.130.10">
    <property type="entry name" value="Clavaminate synthase-like"/>
    <property type="match status" value="1"/>
</dbReference>
<name>A0AAN7T5C1_9EURO</name>
<dbReference type="InterPro" id="IPR003819">
    <property type="entry name" value="TauD/TfdA-like"/>
</dbReference>
<dbReference type="PANTHER" id="PTHR43779">
    <property type="entry name" value="DIOXYGENASE RV0097-RELATED"/>
    <property type="match status" value="1"/>
</dbReference>
<proteinExistence type="inferred from homology"/>
<keyword evidence="2" id="KW-0479">Metal-binding</keyword>
<evidence type="ECO:0000313" key="9">
    <source>
        <dbReference type="Proteomes" id="UP001309876"/>
    </source>
</evidence>
<protein>
    <recommendedName>
        <fullName evidence="7">TauD/TfdA-like domain-containing protein</fullName>
    </recommendedName>
</protein>
<keyword evidence="4" id="KW-0560">Oxidoreductase</keyword>
<dbReference type="InterPro" id="IPR042098">
    <property type="entry name" value="TauD-like_sf"/>
</dbReference>